<dbReference type="RefSeq" id="WP_024096631.1">
    <property type="nucleotide sequence ID" value="NZ_CP010588.1"/>
</dbReference>
<proteinExistence type="predicted"/>
<evidence type="ECO:0000313" key="3">
    <source>
        <dbReference type="Proteomes" id="UP000217545"/>
    </source>
</evidence>
<evidence type="ECO:0000313" key="2">
    <source>
        <dbReference type="EMBL" id="ATF05244.1"/>
    </source>
</evidence>
<gene>
    <name evidence="2" type="ORF">PhaeoP63_01153</name>
</gene>
<reference evidence="2 3" key="1">
    <citation type="journal article" date="2017" name="Front. Microbiol.">
        <title>Phaeobacter piscinae sp. nov., a species of the Roseobacter group and potential aquaculture probiont.</title>
        <authorList>
            <person name="Sonnenschein E.C."/>
            <person name="Phippen C.B.W."/>
            <person name="Nielsen K.F."/>
            <person name="Mateiu R.V."/>
            <person name="Melchiorsen J."/>
            <person name="Gram L."/>
            <person name="Overmann J."/>
            <person name="Freese H.M."/>
        </authorList>
    </citation>
    <scope>NUCLEOTIDE SEQUENCE [LARGE SCALE GENOMIC DNA]</scope>
    <source>
        <strain evidence="2 3">P63</strain>
    </source>
</reference>
<dbReference type="AlphaFoldDB" id="A0AAC9Z7W7"/>
<sequence length="232" mass="25411">MTLPELSAEIGDIYLGSVQDRWDGKPPSAIQKDLVPGSQAITLTGFSDDAQADLTVHGGEEKAIHHYALDHYAVWQDEGHMAVGTVPAAFGENISTTGLTEENLCIGDILKLGSATVQISQGRQPCWKLGLHTGQEKLPYLFQKTGRTGWYYRVLETGTAEAGDRVTLIERRNPDWSVLRVTRARLTRRVSRNDAETLAGLADLAPGWRQAFARMAEGETSEDTSARLAGQY</sequence>
<dbReference type="PANTHER" id="PTHR30212">
    <property type="entry name" value="PROTEIN YIIM"/>
    <property type="match status" value="1"/>
</dbReference>
<dbReference type="Gene3D" id="2.40.33.20">
    <property type="entry name" value="PK beta-barrel domain-like"/>
    <property type="match status" value="1"/>
</dbReference>
<dbReference type="Pfam" id="PF03473">
    <property type="entry name" value="MOSC"/>
    <property type="match status" value="1"/>
</dbReference>
<dbReference type="InterPro" id="IPR011037">
    <property type="entry name" value="Pyrv_Knase-like_insert_dom_sf"/>
</dbReference>
<dbReference type="GO" id="GO:0030170">
    <property type="term" value="F:pyridoxal phosphate binding"/>
    <property type="evidence" value="ECO:0007669"/>
    <property type="project" value="InterPro"/>
</dbReference>
<dbReference type="GeneID" id="31845592"/>
<dbReference type="GO" id="GO:0030151">
    <property type="term" value="F:molybdenum ion binding"/>
    <property type="evidence" value="ECO:0007669"/>
    <property type="project" value="InterPro"/>
</dbReference>
<accession>A0AAC9Z7W7</accession>
<dbReference type="GO" id="GO:0003824">
    <property type="term" value="F:catalytic activity"/>
    <property type="evidence" value="ECO:0007669"/>
    <property type="project" value="InterPro"/>
</dbReference>
<dbReference type="PROSITE" id="PS51340">
    <property type="entry name" value="MOSC"/>
    <property type="match status" value="1"/>
</dbReference>
<feature type="domain" description="MOSC" evidence="1">
    <location>
        <begin position="33"/>
        <end position="169"/>
    </location>
</feature>
<dbReference type="InterPro" id="IPR052353">
    <property type="entry name" value="Benzoxazolinone_Detox_Enz"/>
</dbReference>
<evidence type="ECO:0000259" key="1">
    <source>
        <dbReference type="PROSITE" id="PS51340"/>
    </source>
</evidence>
<dbReference type="EMBL" id="CP010784">
    <property type="protein sequence ID" value="ATF05244.1"/>
    <property type="molecule type" value="Genomic_DNA"/>
</dbReference>
<dbReference type="SUPFAM" id="SSF50800">
    <property type="entry name" value="PK beta-barrel domain-like"/>
    <property type="match status" value="1"/>
</dbReference>
<dbReference type="Proteomes" id="UP000217545">
    <property type="component" value="Chromosome"/>
</dbReference>
<organism evidence="2 3">
    <name type="scientific">Phaeobacter gallaeciensis</name>
    <dbReference type="NCBI Taxonomy" id="60890"/>
    <lineage>
        <taxon>Bacteria</taxon>
        <taxon>Pseudomonadati</taxon>
        <taxon>Pseudomonadota</taxon>
        <taxon>Alphaproteobacteria</taxon>
        <taxon>Rhodobacterales</taxon>
        <taxon>Roseobacteraceae</taxon>
        <taxon>Phaeobacter</taxon>
    </lineage>
</organism>
<dbReference type="InterPro" id="IPR005302">
    <property type="entry name" value="MoCF_Sase_C"/>
</dbReference>
<name>A0AAC9Z7W7_9RHOB</name>
<protein>
    <recommendedName>
        <fullName evidence="1">MOSC domain-containing protein</fullName>
    </recommendedName>
</protein>
<dbReference type="PANTHER" id="PTHR30212:SF2">
    <property type="entry name" value="PROTEIN YIIM"/>
    <property type="match status" value="1"/>
</dbReference>